<reference evidence="3" key="1">
    <citation type="submission" date="2016-10" db="EMBL/GenBank/DDBJ databases">
        <authorList>
            <person name="Varghese N."/>
            <person name="Submissions S."/>
        </authorList>
    </citation>
    <scope>NUCLEOTIDE SEQUENCE [LARGE SCALE GENOMIC DNA]</scope>
    <source>
        <strain evidence="3">B4,CECT 8067,JCM 17497</strain>
    </source>
</reference>
<dbReference type="InterPro" id="IPR045396">
    <property type="entry name" value="DUF6517"/>
</dbReference>
<organism evidence="2 3">
    <name type="scientific">Natronorubrum texcoconense</name>
    <dbReference type="NCBI Taxonomy" id="1095776"/>
    <lineage>
        <taxon>Archaea</taxon>
        <taxon>Methanobacteriati</taxon>
        <taxon>Methanobacteriota</taxon>
        <taxon>Stenosarchaea group</taxon>
        <taxon>Halobacteria</taxon>
        <taxon>Halobacteriales</taxon>
        <taxon>Natrialbaceae</taxon>
        <taxon>Natronorubrum</taxon>
    </lineage>
</organism>
<dbReference type="AlphaFoldDB" id="A0A1G8ZM43"/>
<evidence type="ECO:0000256" key="1">
    <source>
        <dbReference type="SAM" id="MobiDB-lite"/>
    </source>
</evidence>
<protein>
    <submittedName>
        <fullName evidence="2">Uncharacterized protein</fullName>
    </submittedName>
</protein>
<dbReference type="Proteomes" id="UP000198882">
    <property type="component" value="Unassembled WGS sequence"/>
</dbReference>
<sequence>MTTSFLSENKVDPTSMNRRQFVAAAAVGVAGVSAGCVSDILNDVTSFEASPIRVSADAADDAGYEYRGTEERVEEREFGGENVETTNYISQYVRTIDVPFAGLSSEVDAGVFALVSTPQVAVAGESFNPVGDMSEAELAEYVQEEYDELEIDSNVGGRAIEAEELESTLSLETYDGTATLQGETGVDVYVDVAQLSYDEDHLVVIGVYPDDDDVPLDDERERVDTMVAGIEHGDDVEVDIVESDADGHDTESDDGGEDDAETDDSDGNDDEADDADEDDAGADDTDEDDADEDGEDE</sequence>
<dbReference type="InterPro" id="IPR006311">
    <property type="entry name" value="TAT_signal"/>
</dbReference>
<feature type="region of interest" description="Disordered" evidence="1">
    <location>
        <begin position="229"/>
        <end position="297"/>
    </location>
</feature>
<dbReference type="PROSITE" id="PS51318">
    <property type="entry name" value="TAT"/>
    <property type="match status" value="1"/>
</dbReference>
<name>A0A1G8ZM43_9EURY</name>
<dbReference type="EMBL" id="FNFE01000003">
    <property type="protein sequence ID" value="SDK16192.1"/>
    <property type="molecule type" value="Genomic_DNA"/>
</dbReference>
<evidence type="ECO:0000313" key="2">
    <source>
        <dbReference type="EMBL" id="SDK16192.1"/>
    </source>
</evidence>
<feature type="compositionally biased region" description="Acidic residues" evidence="1">
    <location>
        <begin position="234"/>
        <end position="244"/>
    </location>
</feature>
<dbReference type="Pfam" id="PF20127">
    <property type="entry name" value="DUF6517"/>
    <property type="match status" value="1"/>
</dbReference>
<gene>
    <name evidence="2" type="ORF">SAMN04515672_2380</name>
</gene>
<accession>A0A1G8ZM43</accession>
<evidence type="ECO:0000313" key="3">
    <source>
        <dbReference type="Proteomes" id="UP000198882"/>
    </source>
</evidence>
<feature type="compositionally biased region" description="Acidic residues" evidence="1">
    <location>
        <begin position="251"/>
        <end position="297"/>
    </location>
</feature>
<keyword evidence="3" id="KW-1185">Reference proteome</keyword>
<proteinExistence type="predicted"/>